<reference evidence="7 9" key="1">
    <citation type="journal article" date="2016" name="PLoS ONE">
        <title>Sequence Assembly of Yarrowia lipolytica Strain W29/CLIB89 Shows Transposable Element Diversity.</title>
        <authorList>
            <person name="Magnan C."/>
            <person name="Yu J."/>
            <person name="Chang I."/>
            <person name="Jahn E."/>
            <person name="Kanomata Y."/>
            <person name="Wu J."/>
            <person name="Zeller M."/>
            <person name="Oakes M."/>
            <person name="Baldi P."/>
            <person name="Sandmeyer S."/>
        </authorList>
    </citation>
    <scope>NUCLEOTIDE SEQUENCE [LARGE SCALE GENOMIC DNA]</scope>
    <source>
        <strain evidence="7">CLIB89</strain>
        <strain evidence="9">CLIB89(W29)</strain>
    </source>
</reference>
<feature type="compositionally biased region" description="Basic and acidic residues" evidence="6">
    <location>
        <begin position="15"/>
        <end position="27"/>
    </location>
</feature>
<protein>
    <submittedName>
        <fullName evidence="8">Nucleolar protein,Nop52-domain-containing protein</fullName>
    </submittedName>
</protein>
<dbReference type="GO" id="GO:0005634">
    <property type="term" value="C:nucleus"/>
    <property type="evidence" value="ECO:0007669"/>
    <property type="project" value="UniProtKB-SubCell"/>
</dbReference>
<dbReference type="VEuPathDB" id="FungiDB:YALI0_D08668g"/>
<dbReference type="GeneID" id="2910669"/>
<evidence type="ECO:0000313" key="9">
    <source>
        <dbReference type="Proteomes" id="UP000182444"/>
    </source>
</evidence>
<dbReference type="KEGG" id="yli:2910669"/>
<evidence type="ECO:0000256" key="6">
    <source>
        <dbReference type="SAM" id="MobiDB-lite"/>
    </source>
</evidence>
<evidence type="ECO:0000256" key="1">
    <source>
        <dbReference type="ARBA" id="ARBA00004123"/>
    </source>
</evidence>
<dbReference type="EMBL" id="KZ858993">
    <property type="protein sequence ID" value="RDW25820.1"/>
    <property type="molecule type" value="Genomic_DNA"/>
</dbReference>
<dbReference type="eggNOG" id="KOG3911">
    <property type="taxonomic scope" value="Eukaryota"/>
</dbReference>
<comment type="similarity">
    <text evidence="2">Belongs to the RRP1 family.</text>
</comment>
<dbReference type="Proteomes" id="UP000256601">
    <property type="component" value="Unassembled WGS sequence"/>
</dbReference>
<dbReference type="VEuPathDB" id="FungiDB:YALI1_D11151g"/>
<dbReference type="AlphaFoldDB" id="A0A1D8NDU6"/>
<evidence type="ECO:0000256" key="2">
    <source>
        <dbReference type="ARBA" id="ARBA00006374"/>
    </source>
</evidence>
<keyword evidence="5" id="KW-0175">Coiled coil</keyword>
<feature type="coiled-coil region" evidence="5">
    <location>
        <begin position="198"/>
        <end position="225"/>
    </location>
</feature>
<evidence type="ECO:0000313" key="8">
    <source>
        <dbReference type="EMBL" id="RDW25820.1"/>
    </source>
</evidence>
<evidence type="ECO:0000313" key="10">
    <source>
        <dbReference type="Proteomes" id="UP000256601"/>
    </source>
</evidence>
<reference evidence="8 10" key="2">
    <citation type="submission" date="2018-07" db="EMBL/GenBank/DDBJ databases">
        <title>Draft Genome Assemblies for Five Robust Yarrowia lipolytica Strains Exhibiting High Lipid Production and Pentose Sugar Utilization and Sugar Alcohol Secretion from Undetoxified Lignocellulosic Biomass Hydrolysates.</title>
        <authorList>
            <consortium name="DOE Joint Genome Institute"/>
            <person name="Walker C."/>
            <person name="Ryu S."/>
            <person name="Na H."/>
            <person name="Zane M."/>
            <person name="LaButti K."/>
            <person name="Lipzen A."/>
            <person name="Haridas S."/>
            <person name="Barry K."/>
            <person name="Grigoriev I.V."/>
            <person name="Quarterman J."/>
            <person name="Slininger P."/>
            <person name="Dien B."/>
            <person name="Trinh C.T."/>
        </authorList>
    </citation>
    <scope>NUCLEOTIDE SEQUENCE [LARGE SCALE GENOMIC DNA]</scope>
    <source>
        <strain evidence="8 10">YB392</strain>
    </source>
</reference>
<dbReference type="GO" id="GO:0030688">
    <property type="term" value="C:preribosome, small subunit precursor"/>
    <property type="evidence" value="ECO:0007669"/>
    <property type="project" value="InterPro"/>
</dbReference>
<sequence>MAAGKVKKGSKKAAIKADKPYSKKEDNSADDIQLGSPDAYPFIKKLAANDRPTRDETLNSLKRFLGTPKAFGELELLKLWKGLFFSMWFSDRPRTQQRLADDMASLLLVVHETNYFTFLASFWKIMSAEWLALDKHRIDKFYLLLRRYVGFAFQRLAKEDWDETWIERHNEVMSKIPLNPENPKIPDSIRYHVLEIYLEELAKVVLKDKKEAENEEEEAELVKELFADVPVSELLEAVETLSEETKNSVVQKRCVEDVLENPLLIEWGVAEELEGAGEEDEEDEEDEWAGFV</sequence>
<dbReference type="GO" id="GO:0006364">
    <property type="term" value="P:rRNA processing"/>
    <property type="evidence" value="ECO:0007669"/>
    <property type="project" value="UniProtKB-KW"/>
</dbReference>
<dbReference type="OMA" id="KAHEMEM"/>
<feature type="region of interest" description="Disordered" evidence="6">
    <location>
        <begin position="1"/>
        <end position="37"/>
    </location>
</feature>
<feature type="compositionally biased region" description="Basic residues" evidence="6">
    <location>
        <begin position="1"/>
        <end position="14"/>
    </location>
</feature>
<comment type="subcellular location">
    <subcellularLocation>
        <location evidence="1">Nucleus</location>
    </subcellularLocation>
</comment>
<evidence type="ECO:0000256" key="3">
    <source>
        <dbReference type="ARBA" id="ARBA00022552"/>
    </source>
</evidence>
<dbReference type="InterPro" id="IPR010301">
    <property type="entry name" value="RRP1"/>
</dbReference>
<dbReference type="PANTHER" id="PTHR13026:SF0">
    <property type="entry name" value="RIBOSOMAL RNA PROCESSING 1B"/>
    <property type="match status" value="1"/>
</dbReference>
<feature type="region of interest" description="Disordered" evidence="6">
    <location>
        <begin position="273"/>
        <end position="292"/>
    </location>
</feature>
<proteinExistence type="inferred from homology"/>
<accession>A0A1D8NDU6</accession>
<dbReference type="Pfam" id="PF05997">
    <property type="entry name" value="Nop52"/>
    <property type="match status" value="1"/>
</dbReference>
<evidence type="ECO:0000313" key="7">
    <source>
        <dbReference type="EMBL" id="AOW03793.1"/>
    </source>
</evidence>
<keyword evidence="3" id="KW-0698">rRNA processing</keyword>
<evidence type="ECO:0000256" key="4">
    <source>
        <dbReference type="ARBA" id="ARBA00023242"/>
    </source>
</evidence>
<dbReference type="EMBL" id="CP017556">
    <property type="protein sequence ID" value="AOW03793.1"/>
    <property type="molecule type" value="Genomic_DNA"/>
</dbReference>
<organism evidence="7 9">
    <name type="scientific">Yarrowia lipolytica</name>
    <name type="common">Candida lipolytica</name>
    <dbReference type="NCBI Taxonomy" id="4952"/>
    <lineage>
        <taxon>Eukaryota</taxon>
        <taxon>Fungi</taxon>
        <taxon>Dikarya</taxon>
        <taxon>Ascomycota</taxon>
        <taxon>Saccharomycotina</taxon>
        <taxon>Dipodascomycetes</taxon>
        <taxon>Dipodascales</taxon>
        <taxon>Dipodascales incertae sedis</taxon>
        <taxon>Yarrowia</taxon>
    </lineage>
</organism>
<dbReference type="Proteomes" id="UP000182444">
    <property type="component" value="Chromosome 1D"/>
</dbReference>
<name>A0A1D8NDU6_YARLL</name>
<keyword evidence="4" id="KW-0539">Nucleus</keyword>
<dbReference type="PANTHER" id="PTHR13026">
    <property type="entry name" value="NNP-1 PROTEIN NOVEL NUCLEAR PROTEIN 1 NOP52"/>
    <property type="match status" value="1"/>
</dbReference>
<evidence type="ECO:0000256" key="5">
    <source>
        <dbReference type="SAM" id="Coils"/>
    </source>
</evidence>
<gene>
    <name evidence="8" type="ORF">B0I71DRAFT_165000</name>
    <name evidence="7" type="ORF">YALI1_D11151g</name>
</gene>